<accession>A0ABP4XPL0</accession>
<dbReference type="SUPFAM" id="SSF53335">
    <property type="entry name" value="S-adenosyl-L-methionine-dependent methyltransferases"/>
    <property type="match status" value="1"/>
</dbReference>
<dbReference type="InterPro" id="IPR029063">
    <property type="entry name" value="SAM-dependent_MTases_sf"/>
</dbReference>
<comment type="caution">
    <text evidence="1">The sequence shown here is derived from an EMBL/GenBank/DDBJ whole genome shotgun (WGS) entry which is preliminary data.</text>
</comment>
<proteinExistence type="predicted"/>
<dbReference type="GO" id="GO:0032259">
    <property type="term" value="P:methylation"/>
    <property type="evidence" value="ECO:0007669"/>
    <property type="project" value="UniProtKB-KW"/>
</dbReference>
<evidence type="ECO:0000313" key="2">
    <source>
        <dbReference type="Proteomes" id="UP001499938"/>
    </source>
</evidence>
<reference evidence="2" key="1">
    <citation type="journal article" date="2019" name="Int. J. Syst. Evol. Microbiol.">
        <title>The Global Catalogue of Microorganisms (GCM) 10K type strain sequencing project: providing services to taxonomists for standard genome sequencing and annotation.</title>
        <authorList>
            <consortium name="The Broad Institute Genomics Platform"/>
            <consortium name="The Broad Institute Genome Sequencing Center for Infectious Disease"/>
            <person name="Wu L."/>
            <person name="Ma J."/>
        </authorList>
    </citation>
    <scope>NUCLEOTIDE SEQUENCE [LARGE SCALE GENOMIC DNA]</scope>
    <source>
        <strain evidence="2">JCM 15592</strain>
    </source>
</reference>
<keyword evidence="2" id="KW-1185">Reference proteome</keyword>
<dbReference type="Proteomes" id="UP001499938">
    <property type="component" value="Unassembled WGS sequence"/>
</dbReference>
<dbReference type="GO" id="GO:0008168">
    <property type="term" value="F:methyltransferase activity"/>
    <property type="evidence" value="ECO:0007669"/>
    <property type="project" value="UniProtKB-KW"/>
</dbReference>
<keyword evidence="1" id="KW-0808">Transferase</keyword>
<sequence>MDVDLFLQQVPALFDGDPMANGPVDRRYVEMAAQVAGYTSANELAVVNLAAKLLPADECYLEVGTYKGRSLCAAVMDVPDRTFYASENYLEFGMLGQEARDELHTNLATHAAGADVRLIEGDCFRTLAQPGALRSPVGVYFYDGKHTLLAHYLALGLVEPLLADQALVLVDDATWPVVQKAHEAYLSRHSGWSVVARWDAKQTADPLWANGLHALRYDRPADRKLGLSTDTALMRRLQVGAVGPAESLAWHTLHRAPWLVALAKKIYPKRSSRINT</sequence>
<dbReference type="Gene3D" id="3.40.50.150">
    <property type="entry name" value="Vaccinia Virus protein VP39"/>
    <property type="match status" value="1"/>
</dbReference>
<dbReference type="EMBL" id="BAAAPO010000016">
    <property type="protein sequence ID" value="GAA1787649.1"/>
    <property type="molecule type" value="Genomic_DNA"/>
</dbReference>
<name>A0ABP4XPL0_9MICO</name>
<dbReference type="Pfam" id="PF13578">
    <property type="entry name" value="Methyltransf_24"/>
    <property type="match status" value="1"/>
</dbReference>
<evidence type="ECO:0000313" key="1">
    <source>
        <dbReference type="EMBL" id="GAA1787649.1"/>
    </source>
</evidence>
<dbReference type="RefSeq" id="WP_344082312.1">
    <property type="nucleotide sequence ID" value="NZ_BAAAPO010000016.1"/>
</dbReference>
<protein>
    <submittedName>
        <fullName evidence="1">Class I SAM-dependent methyltransferase</fullName>
    </submittedName>
</protein>
<organism evidence="1 2">
    <name type="scientific">Nostocoides veronense</name>
    <dbReference type="NCBI Taxonomy" id="330836"/>
    <lineage>
        <taxon>Bacteria</taxon>
        <taxon>Bacillati</taxon>
        <taxon>Actinomycetota</taxon>
        <taxon>Actinomycetes</taxon>
        <taxon>Micrococcales</taxon>
        <taxon>Intrasporangiaceae</taxon>
        <taxon>Nostocoides</taxon>
    </lineage>
</organism>
<gene>
    <name evidence="1" type="ORF">GCM10009811_10970</name>
</gene>
<keyword evidence="1" id="KW-0489">Methyltransferase</keyword>